<dbReference type="Gene3D" id="1.20.1250.20">
    <property type="entry name" value="MFS general substrate transporter like domains"/>
    <property type="match status" value="1"/>
</dbReference>
<feature type="transmembrane region" description="Helical" evidence="6">
    <location>
        <begin position="221"/>
        <end position="241"/>
    </location>
</feature>
<keyword evidence="4 6" id="KW-1133">Transmembrane helix</keyword>
<keyword evidence="3 6" id="KW-0812">Transmembrane</keyword>
<dbReference type="CDD" id="cd06173">
    <property type="entry name" value="MFS_MefA_like"/>
    <property type="match status" value="1"/>
</dbReference>
<accession>A0A919J4Q1</accession>
<feature type="transmembrane region" description="Helical" evidence="6">
    <location>
        <begin position="261"/>
        <end position="286"/>
    </location>
</feature>
<dbReference type="InterPro" id="IPR011701">
    <property type="entry name" value="MFS"/>
</dbReference>
<dbReference type="PANTHER" id="PTHR23513:SF11">
    <property type="entry name" value="STAPHYLOFERRIN A TRANSPORTER"/>
    <property type="match status" value="1"/>
</dbReference>
<feature type="transmembrane region" description="Helical" evidence="6">
    <location>
        <begin position="85"/>
        <end position="106"/>
    </location>
</feature>
<dbReference type="AlphaFoldDB" id="A0A919J4Q1"/>
<name>A0A919J4Q1_9ACTN</name>
<evidence type="ECO:0000256" key="1">
    <source>
        <dbReference type="ARBA" id="ARBA00004651"/>
    </source>
</evidence>
<dbReference type="Proteomes" id="UP000598174">
    <property type="component" value="Unassembled WGS sequence"/>
</dbReference>
<organism evidence="7 8">
    <name type="scientific">Paractinoplanes ferrugineus</name>
    <dbReference type="NCBI Taxonomy" id="113564"/>
    <lineage>
        <taxon>Bacteria</taxon>
        <taxon>Bacillati</taxon>
        <taxon>Actinomycetota</taxon>
        <taxon>Actinomycetes</taxon>
        <taxon>Micromonosporales</taxon>
        <taxon>Micromonosporaceae</taxon>
        <taxon>Paractinoplanes</taxon>
    </lineage>
</organism>
<evidence type="ECO:0000313" key="8">
    <source>
        <dbReference type="Proteomes" id="UP000598174"/>
    </source>
</evidence>
<feature type="transmembrane region" description="Helical" evidence="6">
    <location>
        <begin position="112"/>
        <end position="137"/>
    </location>
</feature>
<keyword evidence="8" id="KW-1185">Reference proteome</keyword>
<gene>
    <name evidence="7" type="ORF">Afe05nite_43290</name>
</gene>
<dbReference type="EMBL" id="BOMM01000039">
    <property type="protein sequence ID" value="GIE12489.1"/>
    <property type="molecule type" value="Genomic_DNA"/>
</dbReference>
<dbReference type="InterPro" id="IPR036259">
    <property type="entry name" value="MFS_trans_sf"/>
</dbReference>
<dbReference type="PANTHER" id="PTHR23513">
    <property type="entry name" value="INTEGRAL MEMBRANE EFFLUX PROTEIN-RELATED"/>
    <property type="match status" value="1"/>
</dbReference>
<dbReference type="GO" id="GO:0005886">
    <property type="term" value="C:plasma membrane"/>
    <property type="evidence" value="ECO:0007669"/>
    <property type="project" value="UniProtKB-SubCell"/>
</dbReference>
<keyword evidence="5 6" id="KW-0472">Membrane</keyword>
<protein>
    <submittedName>
        <fullName evidence="7">MFS transporter</fullName>
    </submittedName>
</protein>
<comment type="subcellular location">
    <subcellularLocation>
        <location evidence="1">Cell membrane</location>
        <topology evidence="1">Multi-pass membrane protein</topology>
    </subcellularLocation>
</comment>
<dbReference type="Pfam" id="PF07690">
    <property type="entry name" value="MFS_1"/>
    <property type="match status" value="1"/>
</dbReference>
<keyword evidence="2" id="KW-1003">Cell membrane</keyword>
<comment type="caution">
    <text evidence="7">The sequence shown here is derived from an EMBL/GenBank/DDBJ whole genome shotgun (WGS) entry which is preliminary data.</text>
</comment>
<feature type="transmembrane region" description="Helical" evidence="6">
    <location>
        <begin position="56"/>
        <end position="78"/>
    </location>
</feature>
<evidence type="ECO:0000256" key="3">
    <source>
        <dbReference type="ARBA" id="ARBA00022692"/>
    </source>
</evidence>
<evidence type="ECO:0000256" key="2">
    <source>
        <dbReference type="ARBA" id="ARBA00022475"/>
    </source>
</evidence>
<dbReference type="GO" id="GO:0022857">
    <property type="term" value="F:transmembrane transporter activity"/>
    <property type="evidence" value="ECO:0007669"/>
    <property type="project" value="InterPro"/>
</dbReference>
<evidence type="ECO:0000256" key="5">
    <source>
        <dbReference type="ARBA" id="ARBA00023136"/>
    </source>
</evidence>
<feature type="transmembrane region" description="Helical" evidence="6">
    <location>
        <begin position="293"/>
        <end position="309"/>
    </location>
</feature>
<feature type="transmembrane region" description="Helical" evidence="6">
    <location>
        <begin position="372"/>
        <end position="398"/>
    </location>
</feature>
<sequence length="405" mass="41693">MTAVTTDLSTDLVRQLLHGRFGWFFAGRTIDMFGSSMTTVALSLAVLQASGQATDLGIVLAANVVPMLALLLLGGVLADRMSRRSLLIAANTVSAAAIGGVAVMLFTDRYHLPVIAALSLVAGAASAFASPALRGIVPDLVAETDLQRANALLASSGHAVRIIAPTAAGLLTATAGGGWALAVDAGSYLLTSVLFLRLPAISRMPVAVPGIGRELLAGWRIFRSLHWVVLASVSFAVVNAVNVGPWNVLGPMLVSANGGPLGWGAVLSVRAAGLLLMSIVAVRLVFRRPLRTGRLFGVLPALPLLALGFTGEPWIVAAAAFAGGLGFTISAITWDTALQTRVPREALSRVSAFDDLFSFIAIPLSQLATGPLAAALGAGQLALLCGVAYAIAALVPLLSRETRQG</sequence>
<feature type="transmembrane region" description="Helical" evidence="6">
    <location>
        <begin position="30"/>
        <end position="50"/>
    </location>
</feature>
<proteinExistence type="predicted"/>
<reference evidence="7" key="1">
    <citation type="submission" date="2021-01" db="EMBL/GenBank/DDBJ databases">
        <title>Whole genome shotgun sequence of Actinoplanes ferrugineus NBRC 15555.</title>
        <authorList>
            <person name="Komaki H."/>
            <person name="Tamura T."/>
        </authorList>
    </citation>
    <scope>NUCLEOTIDE SEQUENCE</scope>
    <source>
        <strain evidence="7">NBRC 15555</strain>
    </source>
</reference>
<evidence type="ECO:0000313" key="7">
    <source>
        <dbReference type="EMBL" id="GIE12489.1"/>
    </source>
</evidence>
<evidence type="ECO:0000256" key="4">
    <source>
        <dbReference type="ARBA" id="ARBA00022989"/>
    </source>
</evidence>
<dbReference type="SUPFAM" id="SSF103473">
    <property type="entry name" value="MFS general substrate transporter"/>
    <property type="match status" value="1"/>
</dbReference>
<evidence type="ECO:0000256" key="6">
    <source>
        <dbReference type="SAM" id="Phobius"/>
    </source>
</evidence>